<dbReference type="STRING" id="1160497.A0A1L9VGE5"/>
<dbReference type="InterPro" id="IPR053137">
    <property type="entry name" value="NLR-like"/>
</dbReference>
<dbReference type="PANTHER" id="PTHR46082:SF11">
    <property type="entry name" value="AAA+ ATPASE DOMAIN-CONTAINING PROTEIN-RELATED"/>
    <property type="match status" value="1"/>
</dbReference>
<sequence length="714" mass="78880">MSSSRKLKHHDYTVGWISALPLEMATAKAMLNEVHTSLPVPKSDHNTYRLGKIANHNIVIACLPSGVYGHTSVAVAAQQMRSTFPSINFGLMVGIGGGAPNDSVDIRLGDVVVSKPTDRFGGVVQYDYGKTLADGAFHRTGTLNKPPEALLTAISDLQANHIMGENHITSHLQMAAEAYPCMRSSFIYPGQDQDILFKTPHRHQGSNASCCGCNCSKIMTRSPRQSTEPRIHYGLIASANQVMKDASTRDRLARELGVLCYEMEAAGLMDHFPCLVIRGICDYSDSHKNKQWQNYAAATAAAYAKELLQFSIPSTGGSQRQNSTEKIRTKVPILKTKFFGRQIELVKTRQYFNSPKPGQKAVVVWGLSGYGKTQLAIHYITTEQESYQSILWIDSSSTAMIDESFERISSQIRPDSRNERPAVDRVVEWLEQDTNRSWIMVFDGIPSFDDMSGCDGLDIRKYLPSCDHGHLLLITTASDLQSRLGFLEIQLQGVDEHTGSEILLKCAGIRSSDPSVIGKAISRKLDGVPLALEQAGSFLSYGLISMSDYNQQFQIRFLDKALKTPVRRYVGSYEKGRTLWTAFDMLYDALSQRSLDSVRLLNLAAFLGPGQIQFSVLSGPNGSAQTGCSEKSITLPSDISNTPSCSVLTWLERLRSETTDFAFALGELESSGFIKLSRNSSDANIDTFIIHDLVRSFIRFKMSREDTLENVAAA</sequence>
<dbReference type="SUPFAM" id="SSF52540">
    <property type="entry name" value="P-loop containing nucleoside triphosphate hydrolases"/>
    <property type="match status" value="1"/>
</dbReference>
<dbReference type="GeneID" id="34457058"/>
<dbReference type="EMBL" id="KV878900">
    <property type="protein sequence ID" value="OJJ82955.1"/>
    <property type="molecule type" value="Genomic_DNA"/>
</dbReference>
<dbReference type="OrthoDB" id="1577640at2759"/>
<dbReference type="InterPro" id="IPR000845">
    <property type="entry name" value="Nucleoside_phosphorylase_d"/>
</dbReference>
<organism evidence="2 3">
    <name type="scientific">Aspergillus glaucus CBS 516.65</name>
    <dbReference type="NCBI Taxonomy" id="1160497"/>
    <lineage>
        <taxon>Eukaryota</taxon>
        <taxon>Fungi</taxon>
        <taxon>Dikarya</taxon>
        <taxon>Ascomycota</taxon>
        <taxon>Pezizomycotina</taxon>
        <taxon>Eurotiomycetes</taxon>
        <taxon>Eurotiomycetidae</taxon>
        <taxon>Eurotiales</taxon>
        <taxon>Aspergillaceae</taxon>
        <taxon>Aspergillus</taxon>
        <taxon>Aspergillus subgen. Aspergillus</taxon>
    </lineage>
</organism>
<dbReference type="AlphaFoldDB" id="A0A1L9VGE5"/>
<feature type="domain" description="Nucleoside phosphorylase" evidence="1">
    <location>
        <begin position="14"/>
        <end position="307"/>
    </location>
</feature>
<dbReference type="InterPro" id="IPR027417">
    <property type="entry name" value="P-loop_NTPase"/>
</dbReference>
<accession>A0A1L9VGE5</accession>
<proteinExistence type="predicted"/>
<evidence type="ECO:0000313" key="2">
    <source>
        <dbReference type="EMBL" id="OJJ82955.1"/>
    </source>
</evidence>
<reference evidence="3" key="1">
    <citation type="journal article" date="2017" name="Genome Biol.">
        <title>Comparative genomics reveals high biological diversity and specific adaptations in the industrially and medically important fungal genus Aspergillus.</title>
        <authorList>
            <person name="de Vries R.P."/>
            <person name="Riley R."/>
            <person name="Wiebenga A."/>
            <person name="Aguilar-Osorio G."/>
            <person name="Amillis S."/>
            <person name="Uchima C.A."/>
            <person name="Anderluh G."/>
            <person name="Asadollahi M."/>
            <person name="Askin M."/>
            <person name="Barry K."/>
            <person name="Battaglia E."/>
            <person name="Bayram O."/>
            <person name="Benocci T."/>
            <person name="Braus-Stromeyer S.A."/>
            <person name="Caldana C."/>
            <person name="Canovas D."/>
            <person name="Cerqueira G.C."/>
            <person name="Chen F."/>
            <person name="Chen W."/>
            <person name="Choi C."/>
            <person name="Clum A."/>
            <person name="Dos Santos R.A."/>
            <person name="Damasio A.R."/>
            <person name="Diallinas G."/>
            <person name="Emri T."/>
            <person name="Fekete E."/>
            <person name="Flipphi M."/>
            <person name="Freyberg S."/>
            <person name="Gallo A."/>
            <person name="Gournas C."/>
            <person name="Habgood R."/>
            <person name="Hainaut M."/>
            <person name="Harispe M.L."/>
            <person name="Henrissat B."/>
            <person name="Hilden K.S."/>
            <person name="Hope R."/>
            <person name="Hossain A."/>
            <person name="Karabika E."/>
            <person name="Karaffa L."/>
            <person name="Karanyi Z."/>
            <person name="Krasevec N."/>
            <person name="Kuo A."/>
            <person name="Kusch H."/>
            <person name="LaButti K."/>
            <person name="Lagendijk E.L."/>
            <person name="Lapidus A."/>
            <person name="Levasseur A."/>
            <person name="Lindquist E."/>
            <person name="Lipzen A."/>
            <person name="Logrieco A.F."/>
            <person name="MacCabe A."/>
            <person name="Maekelae M.R."/>
            <person name="Malavazi I."/>
            <person name="Melin P."/>
            <person name="Meyer V."/>
            <person name="Mielnichuk N."/>
            <person name="Miskei M."/>
            <person name="Molnar A.P."/>
            <person name="Mule G."/>
            <person name="Ngan C.Y."/>
            <person name="Orejas M."/>
            <person name="Orosz E."/>
            <person name="Ouedraogo J.P."/>
            <person name="Overkamp K.M."/>
            <person name="Park H.-S."/>
            <person name="Perrone G."/>
            <person name="Piumi F."/>
            <person name="Punt P.J."/>
            <person name="Ram A.F."/>
            <person name="Ramon A."/>
            <person name="Rauscher S."/>
            <person name="Record E."/>
            <person name="Riano-Pachon D.M."/>
            <person name="Robert V."/>
            <person name="Roehrig J."/>
            <person name="Ruller R."/>
            <person name="Salamov A."/>
            <person name="Salih N.S."/>
            <person name="Samson R.A."/>
            <person name="Sandor E."/>
            <person name="Sanguinetti M."/>
            <person name="Schuetze T."/>
            <person name="Sepcic K."/>
            <person name="Shelest E."/>
            <person name="Sherlock G."/>
            <person name="Sophianopoulou V."/>
            <person name="Squina F.M."/>
            <person name="Sun H."/>
            <person name="Susca A."/>
            <person name="Todd R.B."/>
            <person name="Tsang A."/>
            <person name="Unkles S.E."/>
            <person name="van de Wiele N."/>
            <person name="van Rossen-Uffink D."/>
            <person name="Oliveira J.V."/>
            <person name="Vesth T.C."/>
            <person name="Visser J."/>
            <person name="Yu J.-H."/>
            <person name="Zhou M."/>
            <person name="Andersen M.R."/>
            <person name="Archer D.B."/>
            <person name="Baker S.E."/>
            <person name="Benoit I."/>
            <person name="Brakhage A.A."/>
            <person name="Braus G.H."/>
            <person name="Fischer R."/>
            <person name="Frisvad J.C."/>
            <person name="Goldman G.H."/>
            <person name="Houbraken J."/>
            <person name="Oakley B."/>
            <person name="Pocsi I."/>
            <person name="Scazzocchio C."/>
            <person name="Seiboth B."/>
            <person name="vanKuyk P.A."/>
            <person name="Wortman J."/>
            <person name="Dyer P.S."/>
            <person name="Grigoriev I.V."/>
        </authorList>
    </citation>
    <scope>NUCLEOTIDE SEQUENCE [LARGE SCALE GENOMIC DNA]</scope>
    <source>
        <strain evidence="3">CBS 516.65</strain>
    </source>
</reference>
<feature type="non-terminal residue" evidence="2">
    <location>
        <position position="714"/>
    </location>
</feature>
<dbReference type="VEuPathDB" id="FungiDB:ASPGLDRAFT_128400"/>
<evidence type="ECO:0000259" key="1">
    <source>
        <dbReference type="Pfam" id="PF01048"/>
    </source>
</evidence>
<dbReference type="InterPro" id="IPR035994">
    <property type="entry name" value="Nucleoside_phosphorylase_sf"/>
</dbReference>
<protein>
    <recommendedName>
        <fullName evidence="1">Nucleoside phosphorylase domain-containing protein</fullName>
    </recommendedName>
</protein>
<dbReference type="Proteomes" id="UP000184300">
    <property type="component" value="Unassembled WGS sequence"/>
</dbReference>
<evidence type="ECO:0000313" key="3">
    <source>
        <dbReference type="Proteomes" id="UP000184300"/>
    </source>
</evidence>
<dbReference type="GO" id="GO:0003824">
    <property type="term" value="F:catalytic activity"/>
    <property type="evidence" value="ECO:0007669"/>
    <property type="project" value="InterPro"/>
</dbReference>
<gene>
    <name evidence="2" type="ORF">ASPGLDRAFT_128400</name>
</gene>
<dbReference type="GO" id="GO:0009116">
    <property type="term" value="P:nucleoside metabolic process"/>
    <property type="evidence" value="ECO:0007669"/>
    <property type="project" value="InterPro"/>
</dbReference>
<dbReference type="RefSeq" id="XP_022399653.1">
    <property type="nucleotide sequence ID" value="XM_022540797.1"/>
</dbReference>
<dbReference type="PANTHER" id="PTHR46082">
    <property type="entry name" value="ATP/GTP-BINDING PROTEIN-RELATED"/>
    <property type="match status" value="1"/>
</dbReference>
<dbReference type="Gene3D" id="3.40.50.300">
    <property type="entry name" value="P-loop containing nucleotide triphosphate hydrolases"/>
    <property type="match status" value="1"/>
</dbReference>
<dbReference type="Gene3D" id="3.40.50.1580">
    <property type="entry name" value="Nucleoside phosphorylase domain"/>
    <property type="match status" value="1"/>
</dbReference>
<dbReference type="Pfam" id="PF01048">
    <property type="entry name" value="PNP_UDP_1"/>
    <property type="match status" value="1"/>
</dbReference>
<dbReference type="SUPFAM" id="SSF53167">
    <property type="entry name" value="Purine and uridine phosphorylases"/>
    <property type="match status" value="1"/>
</dbReference>
<keyword evidence="3" id="KW-1185">Reference proteome</keyword>
<name>A0A1L9VGE5_ASPGL</name>